<sequence length="490" mass="55883">MLLDDNAHPHSAYLTQNTIQEFGCEVIPHPPYSPDLAPSDFHLFRSVSNKLQGTSFPDENLMRSEHGLTSFTENHVISTGIESKNYSSVGRLLTWFQHEGTPAHFSLAARQQLTAIFGDGLITKAPSHGQQDRQILIRFFLWGHLKILVYATPVDNVDYLPRIVDACNTIQYAIRKIQDNREGLELNGLHLLLVYADDVNVLGENPQTIKENTEILLEASKAIGLEVNPEKTNLLSKNLKVRIYKIVILPVVLYGCETWTLTLREEQRLRVFENRVLRKISGAKRDEVTGERRKLHNAELHALYSSPDIIRNIKTRRLRWAGHVTLMGESRNAYRVLVGRPEGKRRLGRPRCRWEDNIKMDLREVGYEEIHITESYPAFAHIGLKENPGKKNLNQVTCPDREPNPGHLVSWLDALTVTPQRWVVSPSPNPQAGGPPLIGCPRLLIQYIRSYPPYLEAVSSIRNLRTRHAVVIGTHNTWIFNTILRIVNFQ</sequence>
<gene>
    <name evidence="1" type="ORF">ANN_12972</name>
</gene>
<protein>
    <submittedName>
        <fullName evidence="1">Uncharacterized protein</fullName>
    </submittedName>
</protein>
<keyword evidence="2" id="KW-1185">Reference proteome</keyword>
<name>A0ABQ8TIK7_PERAM</name>
<dbReference type="EMBL" id="JAJSOF020000009">
    <property type="protein sequence ID" value="KAJ4446277.1"/>
    <property type="molecule type" value="Genomic_DNA"/>
</dbReference>
<dbReference type="Gene3D" id="3.30.70.270">
    <property type="match status" value="1"/>
</dbReference>
<organism evidence="1 2">
    <name type="scientific">Periplaneta americana</name>
    <name type="common">American cockroach</name>
    <name type="synonym">Blatta americana</name>
    <dbReference type="NCBI Taxonomy" id="6978"/>
    <lineage>
        <taxon>Eukaryota</taxon>
        <taxon>Metazoa</taxon>
        <taxon>Ecdysozoa</taxon>
        <taxon>Arthropoda</taxon>
        <taxon>Hexapoda</taxon>
        <taxon>Insecta</taxon>
        <taxon>Pterygota</taxon>
        <taxon>Neoptera</taxon>
        <taxon>Polyneoptera</taxon>
        <taxon>Dictyoptera</taxon>
        <taxon>Blattodea</taxon>
        <taxon>Blattoidea</taxon>
        <taxon>Blattidae</taxon>
        <taxon>Blattinae</taxon>
        <taxon>Periplaneta</taxon>
    </lineage>
</organism>
<proteinExistence type="predicted"/>
<evidence type="ECO:0000313" key="2">
    <source>
        <dbReference type="Proteomes" id="UP001148838"/>
    </source>
</evidence>
<dbReference type="PANTHER" id="PTHR47027">
    <property type="entry name" value="REVERSE TRANSCRIPTASE DOMAIN-CONTAINING PROTEIN"/>
    <property type="match status" value="1"/>
</dbReference>
<dbReference type="InterPro" id="IPR036397">
    <property type="entry name" value="RNaseH_sf"/>
</dbReference>
<reference evidence="1 2" key="1">
    <citation type="journal article" date="2022" name="Allergy">
        <title>Genome assembly and annotation of Periplaneta americana reveal a comprehensive cockroach allergen profile.</title>
        <authorList>
            <person name="Wang L."/>
            <person name="Xiong Q."/>
            <person name="Saelim N."/>
            <person name="Wang L."/>
            <person name="Nong W."/>
            <person name="Wan A.T."/>
            <person name="Shi M."/>
            <person name="Liu X."/>
            <person name="Cao Q."/>
            <person name="Hui J.H.L."/>
            <person name="Sookrung N."/>
            <person name="Leung T.F."/>
            <person name="Tungtrongchitr A."/>
            <person name="Tsui S.K.W."/>
        </authorList>
    </citation>
    <scope>NUCLEOTIDE SEQUENCE [LARGE SCALE GENOMIC DNA]</scope>
    <source>
        <strain evidence="1">PWHHKU_190912</strain>
    </source>
</reference>
<evidence type="ECO:0000313" key="1">
    <source>
        <dbReference type="EMBL" id="KAJ4446277.1"/>
    </source>
</evidence>
<dbReference type="InterPro" id="IPR043128">
    <property type="entry name" value="Rev_trsase/Diguanyl_cyclase"/>
</dbReference>
<accession>A0ABQ8TIK7</accession>
<dbReference type="Proteomes" id="UP001148838">
    <property type="component" value="Unassembled WGS sequence"/>
</dbReference>
<comment type="caution">
    <text evidence="1">The sequence shown here is derived from an EMBL/GenBank/DDBJ whole genome shotgun (WGS) entry which is preliminary data.</text>
</comment>
<dbReference type="Gene3D" id="3.30.420.10">
    <property type="entry name" value="Ribonuclease H-like superfamily/Ribonuclease H"/>
    <property type="match status" value="1"/>
</dbReference>
<dbReference type="PANTHER" id="PTHR47027:SF20">
    <property type="entry name" value="REVERSE TRANSCRIPTASE-LIKE PROTEIN WITH RNA-DIRECTED DNA POLYMERASE DOMAIN"/>
    <property type="match status" value="1"/>
</dbReference>